<accession>A0A8S5SC00</accession>
<evidence type="ECO:0000313" key="1">
    <source>
        <dbReference type="EMBL" id="DAF48462.1"/>
    </source>
</evidence>
<organism evidence="1">
    <name type="scientific">Siphoviridae sp. ctWhl2</name>
    <dbReference type="NCBI Taxonomy" id="2827885"/>
    <lineage>
        <taxon>Viruses</taxon>
        <taxon>Duplodnaviria</taxon>
        <taxon>Heunggongvirae</taxon>
        <taxon>Uroviricota</taxon>
        <taxon>Caudoviricetes</taxon>
    </lineage>
</organism>
<reference evidence="1" key="1">
    <citation type="journal article" date="2021" name="Proc. Natl. Acad. Sci. U.S.A.">
        <title>A Catalog of Tens of Thousands of Viruses from Human Metagenomes Reveals Hidden Associations with Chronic Diseases.</title>
        <authorList>
            <person name="Tisza M.J."/>
            <person name="Buck C.B."/>
        </authorList>
    </citation>
    <scope>NUCLEOTIDE SEQUENCE</scope>
    <source>
        <strain evidence="1">CtWhl2</strain>
    </source>
</reference>
<proteinExistence type="predicted"/>
<sequence length="190" mass="20849">MTDKKLKELLIVIDNRYGRVRSKEDRIIDLKTCVQAFGMVPDEIVEKALYAAFAKCRFPNQIIVDWCEEIKKLQATVKPSANDLWAQAATAARQITANLYYMTHGGLVTPTGKLTGEDFKTRNAEIFATLPVAVQRWAGSPAELSTTFGRDSADLLQFVKPGFIRAVQDAPVENLKPPALPGGAKAQIGG</sequence>
<dbReference type="EMBL" id="BK032568">
    <property type="protein sequence ID" value="DAF48462.1"/>
    <property type="molecule type" value="Genomic_DNA"/>
</dbReference>
<name>A0A8S5SC00_9CAUD</name>
<protein>
    <submittedName>
        <fullName evidence="1">Uncharacterized protein</fullName>
    </submittedName>
</protein>